<dbReference type="GO" id="GO:0009306">
    <property type="term" value="P:protein secretion"/>
    <property type="evidence" value="ECO:0007669"/>
    <property type="project" value="InterPro"/>
</dbReference>
<sequence>MVLILAYLVFLSPRVQTYFCQKIAKSISEKTHTPVTIQGVDFSPFKSIIFKGVYIEDHRKDTLIYVGELNSKLDSINFKSKKAYIGKLNLKQAYFNLYEGKDRVQNLQIFLDSLSNKQEIPDTSVHKKNWVISVSDLDLIDSRFTFLTLEAQKQAFGMNYDDIDVRNIKLQARNIKIIGDSVDFDLKHMSCIEKSGFIIKDFKTHSWITPTQWGMSDATISSPRSVLSAGQILLNYVSGQGYWSHFTKKMQLDFKIRSSKISFEDLAYFNDNLLGFRESGFLSGHVYGTIYDLKGRNINVIYGNHTNFKGRFYLNGLPSIENSYLEADFDELTTSISDLENVYIPNYEGNYIELPRQLDNLGLIRYKGKFNGFINDFVFYGNFKTDQGNIRTDILLKPSLVDNSLSFRGDINTQDFDLGHLLSQEKIGKVSMNVSLKGSSSKKGTQGAMMGNIEKFNFFNYEYKNLSLDGYFADKHFDGKLSLLDPNIEFDFAGKIDFSKETPVVNFDSHLKNAKLFPLHLNTKDELSELNLNLNANFTGDRFDNANGHILIDSIQYKNGRGKFNLDEIKIDSKTTPTLKQFDLKSDLADLNVIGNYELDKLVSSLSNMIYYYLPAYAPDSSYTKIDSTNNFKIDLLIKENSGLIQLIYPNIGLSPNSQLSGEINAKEHSLNLNLHIPSLTYDSKSIEGIKVNLNTNDDKLILKGRSDKLAFSEDYNIFNLSHQIEAQNNHLKYDLNWNNWGAKTYSGSLSAIATVDSKAMGTTPKWEIDLLPSTIILADSTWQINQSHIQIDSTSYSIDQFKISQNQQFFSIDGKISTLPEDIIKCQINNISLKNINTINNSKNLGIDGNTRGYFQLSDFYGDRLTNTDLVLENLTFHNDTIGDLHLKSDWIKNEQKLSLEAYAIHNDKREINIQGSYYPELDSVALSLNLDSMRMNIMRPYLEGNISELEGRLGGFMQVEGPTSLPRINGKLKFLNTSFKIEELQTKYTCNDSIIFTPKEIQFNNFKFYDSENNMAEIYGAIALNNYTKLDLDLALSTNNFKLLNTKITDNELLYGQAFLTGITHLYGSPDDIEIEIDAKTNRDTRIYIPLNKTGDIEKSDFITFIHTFDTGEIEPEKYDIDLSGIKLNCNLEVTPETDIQIIFDSKIGDVLKANGSGNLQLGIDTKGDFKIYGNYTIQTGSYLFTLQNVINKKFDLSNGGTIKWDGDPYSATIDINAVYNVKTTLYDILLNTPYVDNTKKIQVQCNMNLSQQLSNPNIRFDIDFPTLDQQTQSILAALFSTEDEMNKQILSLLVLNRFYTPEYMRSTDANFENKNSSYAVGVTTSELLSNQLSNWLSQISNKFDVGFSYRPGDNITSDEIEFALSTQLFDDKVTINGNLGTNSNSNQNQDNDIVGDFDVNIKLDKKGKLQMKAFTRSNEYLASDASRNTQGVGIFYKEDFNTISELFRKYLSFLRKNNTKKDSE</sequence>
<dbReference type="InterPro" id="IPR007452">
    <property type="entry name" value="TamB_C"/>
</dbReference>
<evidence type="ECO:0000313" key="6">
    <source>
        <dbReference type="EMBL" id="RZT93393.1"/>
    </source>
</evidence>
<feature type="domain" description="Translocation and assembly module TamB C-terminal" evidence="5">
    <location>
        <begin position="1012"/>
        <end position="1443"/>
    </location>
</feature>
<dbReference type="EMBL" id="SHKN01000002">
    <property type="protein sequence ID" value="RZT93393.1"/>
    <property type="molecule type" value="Genomic_DNA"/>
</dbReference>
<gene>
    <name evidence="6" type="ORF">EV201_2554</name>
</gene>
<evidence type="ECO:0000256" key="3">
    <source>
        <dbReference type="ARBA" id="ARBA00022989"/>
    </source>
</evidence>
<evidence type="ECO:0000256" key="4">
    <source>
        <dbReference type="ARBA" id="ARBA00023136"/>
    </source>
</evidence>
<proteinExistence type="predicted"/>
<comment type="subcellular location">
    <subcellularLocation>
        <location evidence="1">Membrane</location>
        <topology evidence="1">Single-pass membrane protein</topology>
    </subcellularLocation>
</comment>
<protein>
    <submittedName>
        <fullName evidence="6">Uncharacterized protein DUF490</fullName>
    </submittedName>
</protein>
<keyword evidence="4" id="KW-0472">Membrane</keyword>
<accession>A0A4Q7VDD2</accession>
<evidence type="ECO:0000256" key="1">
    <source>
        <dbReference type="ARBA" id="ARBA00004167"/>
    </source>
</evidence>
<dbReference type="Pfam" id="PF04357">
    <property type="entry name" value="TamB"/>
    <property type="match status" value="1"/>
</dbReference>
<comment type="caution">
    <text evidence="6">The sequence shown here is derived from an EMBL/GenBank/DDBJ whole genome shotgun (WGS) entry which is preliminary data.</text>
</comment>
<organism evidence="6 7">
    <name type="scientific">Ancylomarina subtilis</name>
    <dbReference type="NCBI Taxonomy" id="1639035"/>
    <lineage>
        <taxon>Bacteria</taxon>
        <taxon>Pseudomonadati</taxon>
        <taxon>Bacteroidota</taxon>
        <taxon>Bacteroidia</taxon>
        <taxon>Marinilabiliales</taxon>
        <taxon>Marinifilaceae</taxon>
        <taxon>Ancylomarina</taxon>
    </lineage>
</organism>
<dbReference type="Proteomes" id="UP000293562">
    <property type="component" value="Unassembled WGS sequence"/>
</dbReference>
<name>A0A4Q7VDD2_9BACT</name>
<reference evidence="6 7" key="1">
    <citation type="submission" date="2019-02" db="EMBL/GenBank/DDBJ databases">
        <title>Genomic Encyclopedia of Type Strains, Phase IV (KMG-IV): sequencing the most valuable type-strain genomes for metagenomic binning, comparative biology and taxonomic classification.</title>
        <authorList>
            <person name="Goeker M."/>
        </authorList>
    </citation>
    <scope>NUCLEOTIDE SEQUENCE [LARGE SCALE GENOMIC DNA]</scope>
    <source>
        <strain evidence="6 7">DSM 28825</strain>
    </source>
</reference>
<evidence type="ECO:0000313" key="7">
    <source>
        <dbReference type="Proteomes" id="UP000293562"/>
    </source>
</evidence>
<evidence type="ECO:0000256" key="2">
    <source>
        <dbReference type="ARBA" id="ARBA00022692"/>
    </source>
</evidence>
<keyword evidence="3" id="KW-1133">Transmembrane helix</keyword>
<dbReference type="OrthoDB" id="680700at2"/>
<dbReference type="GO" id="GO:0005886">
    <property type="term" value="C:plasma membrane"/>
    <property type="evidence" value="ECO:0007669"/>
    <property type="project" value="InterPro"/>
</dbReference>
<keyword evidence="2" id="KW-0812">Transmembrane</keyword>
<dbReference type="RefSeq" id="WP_130307950.1">
    <property type="nucleotide sequence ID" value="NZ_SHKN01000002.1"/>
</dbReference>
<evidence type="ECO:0000259" key="5">
    <source>
        <dbReference type="Pfam" id="PF04357"/>
    </source>
</evidence>
<dbReference type="PANTHER" id="PTHR36985">
    <property type="entry name" value="TRANSLOCATION AND ASSEMBLY MODULE SUBUNIT TAMB"/>
    <property type="match status" value="1"/>
</dbReference>
<dbReference type="PANTHER" id="PTHR36985:SF1">
    <property type="entry name" value="TRANSLOCATION AND ASSEMBLY MODULE SUBUNIT TAMB"/>
    <property type="match status" value="1"/>
</dbReference>
<keyword evidence="7" id="KW-1185">Reference proteome</keyword>